<protein>
    <submittedName>
        <fullName evidence="6">LysR family transcriptional regulator</fullName>
    </submittedName>
</protein>
<dbReference type="InterPro" id="IPR036388">
    <property type="entry name" value="WH-like_DNA-bd_sf"/>
</dbReference>
<evidence type="ECO:0000256" key="2">
    <source>
        <dbReference type="ARBA" id="ARBA00023015"/>
    </source>
</evidence>
<dbReference type="SUPFAM" id="SSF53850">
    <property type="entry name" value="Periplasmic binding protein-like II"/>
    <property type="match status" value="1"/>
</dbReference>
<dbReference type="RefSeq" id="WP_194212772.1">
    <property type="nucleotide sequence ID" value="NZ_CP061205.1"/>
</dbReference>
<evidence type="ECO:0000256" key="1">
    <source>
        <dbReference type="ARBA" id="ARBA00009437"/>
    </source>
</evidence>
<organism evidence="6 7">
    <name type="scientific">Kordiimonas pumila</name>
    <dbReference type="NCBI Taxonomy" id="2161677"/>
    <lineage>
        <taxon>Bacteria</taxon>
        <taxon>Pseudomonadati</taxon>
        <taxon>Pseudomonadota</taxon>
        <taxon>Alphaproteobacteria</taxon>
        <taxon>Kordiimonadales</taxon>
        <taxon>Kordiimonadaceae</taxon>
        <taxon>Kordiimonas</taxon>
    </lineage>
</organism>
<keyword evidence="3" id="KW-0238">DNA-binding</keyword>
<sequence length="299" mass="33205">MDHISRVGLFLEVVKHQSFAGAARSLGMTGPALSKQVQALEDRLGVRLLNRTTRQVTLTEQGALYSDRARKALEDLDEAERQLQELKACPTGVLRVNAPMSFGKQHLSKPIAEFAGWYPDVAMEIDFDDRHIDMIAEGYDVVVRIGALKDSSLIARKIASCPILLCASPGFIEKYGMPKTPADISQYRGVIYTRHGTLNDWQFKDKAGTVGSVTLKKSFGANNAAMMLEACLQGVGLAMLPIFTAIEHLQSGELVQLLPDYTSWPERGIYVVFPQNRHQSTKVRLFVDWLTEVGKSLPW</sequence>
<gene>
    <name evidence="6" type="ORF">ACFOKA_02130</name>
</gene>
<feature type="domain" description="HTH lysR-type" evidence="5">
    <location>
        <begin position="1"/>
        <end position="59"/>
    </location>
</feature>
<dbReference type="Gene3D" id="1.10.10.10">
    <property type="entry name" value="Winged helix-like DNA-binding domain superfamily/Winged helix DNA-binding domain"/>
    <property type="match status" value="1"/>
</dbReference>
<accession>A0ABV7D1C9</accession>
<dbReference type="PRINTS" id="PR00039">
    <property type="entry name" value="HTHLYSR"/>
</dbReference>
<dbReference type="InterPro" id="IPR005119">
    <property type="entry name" value="LysR_subst-bd"/>
</dbReference>
<evidence type="ECO:0000259" key="5">
    <source>
        <dbReference type="PROSITE" id="PS50931"/>
    </source>
</evidence>
<evidence type="ECO:0000256" key="4">
    <source>
        <dbReference type="ARBA" id="ARBA00023163"/>
    </source>
</evidence>
<proteinExistence type="inferred from homology"/>
<evidence type="ECO:0000256" key="3">
    <source>
        <dbReference type="ARBA" id="ARBA00023125"/>
    </source>
</evidence>
<dbReference type="PANTHER" id="PTHR30537:SF5">
    <property type="entry name" value="HTH-TYPE TRANSCRIPTIONAL ACTIVATOR TTDR-RELATED"/>
    <property type="match status" value="1"/>
</dbReference>
<evidence type="ECO:0000313" key="7">
    <source>
        <dbReference type="Proteomes" id="UP001595444"/>
    </source>
</evidence>
<keyword evidence="4" id="KW-0804">Transcription</keyword>
<dbReference type="InterPro" id="IPR000847">
    <property type="entry name" value="LysR_HTH_N"/>
</dbReference>
<dbReference type="InterPro" id="IPR058163">
    <property type="entry name" value="LysR-type_TF_proteobact-type"/>
</dbReference>
<comment type="caution">
    <text evidence="6">The sequence shown here is derived from an EMBL/GenBank/DDBJ whole genome shotgun (WGS) entry which is preliminary data.</text>
</comment>
<dbReference type="EMBL" id="JBHRSL010000002">
    <property type="protein sequence ID" value="MFC3050695.1"/>
    <property type="molecule type" value="Genomic_DNA"/>
</dbReference>
<dbReference type="Pfam" id="PF03466">
    <property type="entry name" value="LysR_substrate"/>
    <property type="match status" value="1"/>
</dbReference>
<reference evidence="7" key="1">
    <citation type="journal article" date="2019" name="Int. J. Syst. Evol. Microbiol.">
        <title>The Global Catalogue of Microorganisms (GCM) 10K type strain sequencing project: providing services to taxonomists for standard genome sequencing and annotation.</title>
        <authorList>
            <consortium name="The Broad Institute Genomics Platform"/>
            <consortium name="The Broad Institute Genome Sequencing Center for Infectious Disease"/>
            <person name="Wu L."/>
            <person name="Ma J."/>
        </authorList>
    </citation>
    <scope>NUCLEOTIDE SEQUENCE [LARGE SCALE GENOMIC DNA]</scope>
    <source>
        <strain evidence="7">KCTC 62164</strain>
    </source>
</reference>
<dbReference type="CDD" id="cd08422">
    <property type="entry name" value="PBP2_CrgA_like"/>
    <property type="match status" value="1"/>
</dbReference>
<name>A0ABV7D1C9_9PROT</name>
<keyword evidence="7" id="KW-1185">Reference proteome</keyword>
<dbReference type="SUPFAM" id="SSF46785">
    <property type="entry name" value="Winged helix' DNA-binding domain"/>
    <property type="match status" value="1"/>
</dbReference>
<dbReference type="Pfam" id="PF00126">
    <property type="entry name" value="HTH_1"/>
    <property type="match status" value="1"/>
</dbReference>
<dbReference type="PANTHER" id="PTHR30537">
    <property type="entry name" value="HTH-TYPE TRANSCRIPTIONAL REGULATOR"/>
    <property type="match status" value="1"/>
</dbReference>
<dbReference type="Proteomes" id="UP001595444">
    <property type="component" value="Unassembled WGS sequence"/>
</dbReference>
<comment type="similarity">
    <text evidence="1">Belongs to the LysR transcriptional regulatory family.</text>
</comment>
<dbReference type="Gene3D" id="3.40.190.290">
    <property type="match status" value="1"/>
</dbReference>
<evidence type="ECO:0000313" key="6">
    <source>
        <dbReference type="EMBL" id="MFC3050695.1"/>
    </source>
</evidence>
<dbReference type="InterPro" id="IPR036390">
    <property type="entry name" value="WH_DNA-bd_sf"/>
</dbReference>
<keyword evidence="2" id="KW-0805">Transcription regulation</keyword>
<dbReference type="PROSITE" id="PS50931">
    <property type="entry name" value="HTH_LYSR"/>
    <property type="match status" value="1"/>
</dbReference>